<organism evidence="3 4">
    <name type="scientific">Taibaiella chishuiensis</name>
    <dbReference type="NCBI Taxonomy" id="1434707"/>
    <lineage>
        <taxon>Bacteria</taxon>
        <taxon>Pseudomonadati</taxon>
        <taxon>Bacteroidota</taxon>
        <taxon>Chitinophagia</taxon>
        <taxon>Chitinophagales</taxon>
        <taxon>Chitinophagaceae</taxon>
        <taxon>Taibaiella</taxon>
    </lineage>
</organism>
<dbReference type="AlphaFoldDB" id="A0A2P8D1J0"/>
<accession>A0A2P8D1J0</accession>
<feature type="domain" description="CBS" evidence="2">
    <location>
        <begin position="7"/>
        <end position="62"/>
    </location>
</feature>
<dbReference type="Proteomes" id="UP000240572">
    <property type="component" value="Unassembled WGS sequence"/>
</dbReference>
<evidence type="ECO:0000259" key="2">
    <source>
        <dbReference type="PROSITE" id="PS51371"/>
    </source>
</evidence>
<sequence>MFVHQLISPDLPVLHLSDTGEDAMNLMQEWHVSHLPLTDADEYKALVGEEDLLNWDTPEQPLSKAGFLTFSPVVYADNHPYEAAKRAIQQKISVVPVIDENNKYLGALTRSDLLDFLCKETGIEQTGGIIALEVKMANYSLSEIARICENNDVIILNTQLRSVPDQDTMEVVLKTNTQEMQSLVASFERYEYVVKEVFGDLPAREAMLERYQLLMNYINM</sequence>
<dbReference type="OrthoDB" id="1523762at2"/>
<dbReference type="InterPro" id="IPR000644">
    <property type="entry name" value="CBS_dom"/>
</dbReference>
<feature type="domain" description="CBS" evidence="2">
    <location>
        <begin position="67"/>
        <end position="123"/>
    </location>
</feature>
<dbReference type="InterPro" id="IPR046342">
    <property type="entry name" value="CBS_dom_sf"/>
</dbReference>
<dbReference type="SUPFAM" id="SSF54631">
    <property type="entry name" value="CBS-domain pair"/>
    <property type="match status" value="1"/>
</dbReference>
<proteinExistence type="predicted"/>
<evidence type="ECO:0000313" key="3">
    <source>
        <dbReference type="EMBL" id="PSK91075.1"/>
    </source>
</evidence>
<dbReference type="Pfam" id="PF00571">
    <property type="entry name" value="CBS"/>
    <property type="match status" value="2"/>
</dbReference>
<evidence type="ECO:0000313" key="4">
    <source>
        <dbReference type="Proteomes" id="UP000240572"/>
    </source>
</evidence>
<dbReference type="Gene3D" id="3.90.1280.20">
    <property type="match status" value="1"/>
</dbReference>
<dbReference type="Gene3D" id="3.10.580.10">
    <property type="entry name" value="CBS-domain"/>
    <property type="match status" value="1"/>
</dbReference>
<dbReference type="EMBL" id="PYGD01000006">
    <property type="protein sequence ID" value="PSK91075.1"/>
    <property type="molecule type" value="Genomic_DNA"/>
</dbReference>
<evidence type="ECO:0000256" key="1">
    <source>
        <dbReference type="PROSITE-ProRule" id="PRU00703"/>
    </source>
</evidence>
<comment type="caution">
    <text evidence="3">The sequence shown here is derived from an EMBL/GenBank/DDBJ whole genome shotgun (WGS) entry which is preliminary data.</text>
</comment>
<gene>
    <name evidence="3" type="ORF">B0I18_10685</name>
</gene>
<reference evidence="3 4" key="1">
    <citation type="submission" date="2018-03" db="EMBL/GenBank/DDBJ databases">
        <title>Genomic Encyclopedia of Type Strains, Phase III (KMG-III): the genomes of soil and plant-associated and newly described type strains.</title>
        <authorList>
            <person name="Whitman W."/>
        </authorList>
    </citation>
    <scope>NUCLEOTIDE SEQUENCE [LARGE SCALE GENOMIC DNA]</scope>
    <source>
        <strain evidence="3 4">CGMCC 1.12700</strain>
    </source>
</reference>
<name>A0A2P8D1J0_9BACT</name>
<protein>
    <submittedName>
        <fullName evidence="3">CBS domain-containing protein</fullName>
    </submittedName>
</protein>
<dbReference type="PROSITE" id="PS51371">
    <property type="entry name" value="CBS"/>
    <property type="match status" value="2"/>
</dbReference>
<keyword evidence="1" id="KW-0129">CBS domain</keyword>
<keyword evidence="4" id="KW-1185">Reference proteome</keyword>
<dbReference type="RefSeq" id="WP_106523686.1">
    <property type="nucleotide sequence ID" value="NZ_PYGD01000006.1"/>
</dbReference>